<feature type="region of interest" description="Disordered" evidence="2">
    <location>
        <begin position="1764"/>
        <end position="1801"/>
    </location>
</feature>
<feature type="region of interest" description="Disordered" evidence="2">
    <location>
        <begin position="764"/>
        <end position="939"/>
    </location>
</feature>
<accession>A0AAD3DDV3</accession>
<protein>
    <recommendedName>
        <fullName evidence="5">Sfi1 spindle body domain-containing protein</fullName>
    </recommendedName>
</protein>
<keyword evidence="4" id="KW-1185">Reference proteome</keyword>
<feature type="region of interest" description="Disordered" evidence="2">
    <location>
        <begin position="81"/>
        <end position="106"/>
    </location>
</feature>
<dbReference type="Proteomes" id="UP001054857">
    <property type="component" value="Unassembled WGS sequence"/>
</dbReference>
<feature type="compositionally biased region" description="Low complexity" evidence="2">
    <location>
        <begin position="964"/>
        <end position="977"/>
    </location>
</feature>
<organism evidence="3 4">
    <name type="scientific">Astrephomene gubernaculifera</name>
    <dbReference type="NCBI Taxonomy" id="47775"/>
    <lineage>
        <taxon>Eukaryota</taxon>
        <taxon>Viridiplantae</taxon>
        <taxon>Chlorophyta</taxon>
        <taxon>core chlorophytes</taxon>
        <taxon>Chlorophyceae</taxon>
        <taxon>CS clade</taxon>
        <taxon>Chlamydomonadales</taxon>
        <taxon>Astrephomenaceae</taxon>
        <taxon>Astrephomene</taxon>
    </lineage>
</organism>
<evidence type="ECO:0000256" key="1">
    <source>
        <dbReference type="SAM" id="Coils"/>
    </source>
</evidence>
<keyword evidence="1" id="KW-0175">Coiled coil</keyword>
<evidence type="ECO:0008006" key="5">
    <source>
        <dbReference type="Google" id="ProtNLM"/>
    </source>
</evidence>
<feature type="non-terminal residue" evidence="3">
    <location>
        <position position="1892"/>
    </location>
</feature>
<sequence length="1892" mass="203805">NQQPAAECGSVALRVSESGMPEPLRLAAVPDAIARLLAAARERMLGMTDELLHLRAFLRFSLPPPPPHQLTRITAPLPPAPVGAARSAATAAPPGQSAGDDATGSLATLPHRLSATQLEEGGLAAAPATGVEGTAARGAEGGAPSARLLISGQWQHKRHVLLLLAQLRQVERMAAEVGAQLDAAERDAGAVRTALQQRANELQLLTSAKAEELAAAQAEQQQLEASLGQLEQEAQAVDDYLARCHAASEAAQELERVLEQQLTEAEARHQRAVAAVAEAAEREQAMKAHQALVAQHTAAAADAVRLQPHPGLAQAQGAERQGRERLLTAQRRLSEALQLKAALTAHWRDTQAAAGAGLRGAAQRRHAARVEEAQRQVVEATKVVALAEMEVQELLVTVESLSRATHEAEDAASKAQAAAAATASAQAAAAAEQLATAAREARAAEEEQQNAREAVAALQVQLHGLRSSGEADLTAAAAQQQGVLVEPMRARRQQLRAELEACGERAEAAHRELQGALAATSALSQHVEDAERSYREQLLRLQVSCPQLEESATQLRTRLAAYPAELVRQLKRLVEQSDVEAYQDDSGRWTLRNLPPEWERAIRPGLLAAAAVSSEDSGSLCGSGSSSPHGAAPHPDSPPQQEGSQGQNASGSNTVGAGMGRLQAGPMEPAGVRGGVTAPQDVPPDGSGAVAGQAVSCAGAATGECQSSSLHNMSVAQLARMARCALGPGANPALTAVQGSGNVVVAHCVVLAGDTVLPQTVAQHDGSTGISSGAVAQSSAERLPSPCSGENCQSPHSASGPAERCKDNHRTSPGTRNSSYVRTSPVLHRRRIVRSPRPPGGSHRKDAADVSSVAMPSPCDALGGGGASEVARSGESPSALGPELHAVQSHHLPSCTDSSGGEPSQPMAAGEPSLRALDARGGGSLGPTRHPDQPALAPSHSPLRLFETVLGRWVGSSSHQAYWSSSGSTASLSKSGSNDMPAGLEDGQAGNHSVPRPHAKQRLASKHSASKHSALPQPVPCTQRYAPPSSLPQPAGACARGHGAVLPGRPSQSVSASNESGNSGALGSGQQLVTQSGASAGHTAGAAHAMKGSRLQPALGRSGAFAVRNMDDAVCVFHLRMLGRRALHALRKYVNQLAIFTTRLQHIAREQRLRWALSQLRAGVSEPRARAQALAESNALFRCYARWRWFLQVQRRRRRVVLLVLQRRRERLLRGCLQWWAEWRDAQELKQQADTCARLQRLRWLVRRWRQGAWMLADARQRKAVADCVYSRGLLARCFGRWRRQLRARRVLHNVFTRAELMWEEYADELRSLGNEFSMLRRAFDQLLRYTSHRLSKRQERINEQAALAFRSSLLRVRAFTAWQAAVTAAWQERYVARMATRALRAWRRTAHTQRELPRSLCSLRRRLRARGFAAGEVDVRRQWLMRSALAALASVFATPRRHYTHSLLRRAMRAFEEVMSRQVGLVSAHRSRWQLEHRRRTLLLSWQAAAADRACKRQVVTVAEARRRRRMLQSCVDAWRAFFRLSREKNNLAATAALHYGCTVTRRVLRQLAAYASRIWKAAAMHHAARQLRRCLEAWLALAVSVRAQREALRRTLVGADNCSLLLQEQQPPKQGGAYRRQQGLMGDQRQRHAGAPQAVTGALLPSSSPPAPAALVPCEPSRRLRADCAVTAAPAGLGHCERVLRPVSSGSTTASEAAAPTRYFEYRTQDPHGGADSVVQVLALEPRDGRHGSECAIGDEYGAQEVQSCALPWRVGMLGRGSTLQSERGGAEQDGIRDCGPMQGPRCTTPSEIGEPEDLLPANVENSCSLASSRIAAYGLPDDLSSMDAATRQLWRSYAQHQLAAEWYRRRVLQRVLSAFRGLALRARGARGGHLAGSAGPLRARRIRRK</sequence>
<proteinExistence type="predicted"/>
<reference evidence="3 4" key="1">
    <citation type="journal article" date="2021" name="Sci. Rep.">
        <title>Genome sequencing of the multicellular alga Astrephomene provides insights into convergent evolution of germ-soma differentiation.</title>
        <authorList>
            <person name="Yamashita S."/>
            <person name="Yamamoto K."/>
            <person name="Matsuzaki R."/>
            <person name="Suzuki S."/>
            <person name="Yamaguchi H."/>
            <person name="Hirooka S."/>
            <person name="Minakuchi Y."/>
            <person name="Miyagishima S."/>
            <person name="Kawachi M."/>
            <person name="Toyoda A."/>
            <person name="Nozaki H."/>
        </authorList>
    </citation>
    <scope>NUCLEOTIDE SEQUENCE [LARGE SCALE GENOMIC DNA]</scope>
    <source>
        <strain evidence="3 4">NIES-4017</strain>
    </source>
</reference>
<feature type="compositionally biased region" description="Polar residues" evidence="2">
    <location>
        <begin position="640"/>
        <end position="655"/>
    </location>
</feature>
<feature type="compositionally biased region" description="Low complexity" evidence="2">
    <location>
        <begin position="82"/>
        <end position="94"/>
    </location>
</feature>
<feature type="coiled-coil region" evidence="1">
    <location>
        <begin position="427"/>
        <end position="461"/>
    </location>
</feature>
<feature type="compositionally biased region" description="Polar residues" evidence="2">
    <location>
        <begin position="788"/>
        <end position="797"/>
    </location>
</feature>
<feature type="compositionally biased region" description="Polar residues" evidence="2">
    <location>
        <begin position="764"/>
        <end position="780"/>
    </location>
</feature>
<feature type="region of interest" description="Disordered" evidence="2">
    <location>
        <begin position="617"/>
        <end position="690"/>
    </location>
</feature>
<gene>
    <name evidence="3" type="ORF">Agub_g539</name>
</gene>
<feature type="compositionally biased region" description="Polar residues" evidence="2">
    <location>
        <begin position="1050"/>
        <end position="1070"/>
    </location>
</feature>
<name>A0AAD3DDV3_9CHLO</name>
<feature type="compositionally biased region" description="Polar residues" evidence="2">
    <location>
        <begin position="811"/>
        <end position="822"/>
    </location>
</feature>
<feature type="compositionally biased region" description="Basic residues" evidence="2">
    <location>
        <begin position="995"/>
        <end position="1010"/>
    </location>
</feature>
<evidence type="ECO:0000256" key="2">
    <source>
        <dbReference type="SAM" id="MobiDB-lite"/>
    </source>
</evidence>
<comment type="caution">
    <text evidence="3">The sequence shown here is derived from an EMBL/GenBank/DDBJ whole genome shotgun (WGS) entry which is preliminary data.</text>
</comment>
<evidence type="ECO:0000313" key="3">
    <source>
        <dbReference type="EMBL" id="GFR40004.1"/>
    </source>
</evidence>
<feature type="region of interest" description="Disordered" evidence="2">
    <location>
        <begin position="960"/>
        <end position="1070"/>
    </location>
</feature>
<feature type="coiled-coil region" evidence="1">
    <location>
        <begin position="213"/>
        <end position="282"/>
    </location>
</feature>
<evidence type="ECO:0000313" key="4">
    <source>
        <dbReference type="Proteomes" id="UP001054857"/>
    </source>
</evidence>
<dbReference type="EMBL" id="BMAR01000001">
    <property type="protein sequence ID" value="GFR40004.1"/>
    <property type="molecule type" value="Genomic_DNA"/>
</dbReference>
<feature type="compositionally biased region" description="Low complexity" evidence="2">
    <location>
        <begin position="617"/>
        <end position="634"/>
    </location>
</feature>